<dbReference type="AlphaFoldDB" id="A0A2N5DZV4"/>
<dbReference type="InterPro" id="IPR000160">
    <property type="entry name" value="GGDEF_dom"/>
</dbReference>
<dbReference type="GO" id="GO:0052621">
    <property type="term" value="F:diguanylate cyclase activity"/>
    <property type="evidence" value="ECO:0007669"/>
    <property type="project" value="UniProtKB-EC"/>
</dbReference>
<evidence type="ECO:0000256" key="2">
    <source>
        <dbReference type="ARBA" id="ARBA00004665"/>
    </source>
</evidence>
<dbReference type="PANTHER" id="PTHR45138:SF9">
    <property type="entry name" value="DIGUANYLATE CYCLASE DGCM-RELATED"/>
    <property type="match status" value="1"/>
</dbReference>
<dbReference type="InterPro" id="IPR050469">
    <property type="entry name" value="Diguanylate_Cyclase"/>
</dbReference>
<dbReference type="GO" id="GO:0005886">
    <property type="term" value="C:plasma membrane"/>
    <property type="evidence" value="ECO:0007669"/>
    <property type="project" value="TreeGrafter"/>
</dbReference>
<comment type="catalytic activity">
    <reaction evidence="4">
        <text>2 GTP = 3',3'-c-di-GMP + 2 diphosphate</text>
        <dbReference type="Rhea" id="RHEA:24898"/>
        <dbReference type="ChEBI" id="CHEBI:33019"/>
        <dbReference type="ChEBI" id="CHEBI:37565"/>
        <dbReference type="ChEBI" id="CHEBI:58805"/>
        <dbReference type="EC" id="2.7.7.65"/>
    </reaction>
</comment>
<name>A0A2N5DZV4_9GAMM</name>
<dbReference type="PANTHER" id="PTHR45138">
    <property type="entry name" value="REGULATORY COMPONENTS OF SENSORY TRANSDUCTION SYSTEM"/>
    <property type="match status" value="1"/>
</dbReference>
<evidence type="ECO:0000256" key="3">
    <source>
        <dbReference type="ARBA" id="ARBA00012528"/>
    </source>
</evidence>
<evidence type="ECO:0000256" key="1">
    <source>
        <dbReference type="ARBA" id="ARBA00001946"/>
    </source>
</evidence>
<evidence type="ECO:0000259" key="6">
    <source>
        <dbReference type="PROSITE" id="PS50887"/>
    </source>
</evidence>
<dbReference type="InterPro" id="IPR054327">
    <property type="entry name" value="His-kinase-like_sensor"/>
</dbReference>
<dbReference type="EMBL" id="PJZF01000017">
    <property type="protein sequence ID" value="PLR33373.1"/>
    <property type="molecule type" value="Genomic_DNA"/>
</dbReference>
<dbReference type="Pfam" id="PF22588">
    <property type="entry name" value="dCache_1_like"/>
    <property type="match status" value="1"/>
</dbReference>
<dbReference type="GO" id="GO:0043709">
    <property type="term" value="P:cell adhesion involved in single-species biofilm formation"/>
    <property type="evidence" value="ECO:0007669"/>
    <property type="project" value="TreeGrafter"/>
</dbReference>
<keyword evidence="5" id="KW-0812">Transmembrane</keyword>
<feature type="domain" description="GGDEF" evidence="6">
    <location>
        <begin position="358"/>
        <end position="496"/>
    </location>
</feature>
<dbReference type="CDD" id="cd12914">
    <property type="entry name" value="PDC1_DGC_like"/>
    <property type="match status" value="1"/>
</dbReference>
<feature type="transmembrane region" description="Helical" evidence="5">
    <location>
        <begin position="276"/>
        <end position="297"/>
    </location>
</feature>
<comment type="pathway">
    <text evidence="2">Purine metabolism; 3',5'-cyclic di-GMP biosynthesis.</text>
</comment>
<dbReference type="CDD" id="cd01949">
    <property type="entry name" value="GGDEF"/>
    <property type="match status" value="1"/>
</dbReference>
<evidence type="ECO:0000256" key="4">
    <source>
        <dbReference type="ARBA" id="ARBA00034247"/>
    </source>
</evidence>
<proteinExistence type="predicted"/>
<dbReference type="GO" id="GO:1902201">
    <property type="term" value="P:negative regulation of bacterial-type flagellum-dependent cell motility"/>
    <property type="evidence" value="ECO:0007669"/>
    <property type="project" value="TreeGrafter"/>
</dbReference>
<dbReference type="SMART" id="SM00267">
    <property type="entry name" value="GGDEF"/>
    <property type="match status" value="1"/>
</dbReference>
<dbReference type="CDD" id="cd12915">
    <property type="entry name" value="PDC2_DGC_like"/>
    <property type="match status" value="1"/>
</dbReference>
<dbReference type="OrthoDB" id="9812260at2"/>
<protein>
    <recommendedName>
        <fullName evidence="3">diguanylate cyclase</fullName>
        <ecNumber evidence="3">2.7.7.65</ecNumber>
    </recommendedName>
</protein>
<accession>A0A2N5DZV4</accession>
<dbReference type="Gene3D" id="3.30.70.270">
    <property type="match status" value="1"/>
</dbReference>
<keyword evidence="5" id="KW-1133">Transmembrane helix</keyword>
<gene>
    <name evidence="7" type="ORF">CYR55_17415</name>
</gene>
<dbReference type="SUPFAM" id="SSF55073">
    <property type="entry name" value="Nucleotide cyclase"/>
    <property type="match status" value="1"/>
</dbReference>
<comment type="caution">
    <text evidence="7">The sequence shown here is derived from an EMBL/GenBank/DDBJ whole genome shotgun (WGS) entry which is preliminary data.</text>
</comment>
<dbReference type="Pfam" id="PF00990">
    <property type="entry name" value="GGDEF"/>
    <property type="match status" value="1"/>
</dbReference>
<dbReference type="InterPro" id="IPR029787">
    <property type="entry name" value="Nucleotide_cyclase"/>
</dbReference>
<dbReference type="PROSITE" id="PS50887">
    <property type="entry name" value="GGDEF"/>
    <property type="match status" value="1"/>
</dbReference>
<dbReference type="Gene3D" id="3.30.450.20">
    <property type="entry name" value="PAS domain"/>
    <property type="match status" value="2"/>
</dbReference>
<dbReference type="FunFam" id="3.30.70.270:FF:000001">
    <property type="entry name" value="Diguanylate cyclase domain protein"/>
    <property type="match status" value="1"/>
</dbReference>
<dbReference type="InterPro" id="IPR043128">
    <property type="entry name" value="Rev_trsase/Diguanyl_cyclase"/>
</dbReference>
<dbReference type="Proteomes" id="UP000234240">
    <property type="component" value="Unassembled WGS sequence"/>
</dbReference>
<evidence type="ECO:0000256" key="5">
    <source>
        <dbReference type="SAM" id="Phobius"/>
    </source>
</evidence>
<keyword evidence="5" id="KW-0472">Membrane</keyword>
<dbReference type="EC" id="2.7.7.65" evidence="3"/>
<evidence type="ECO:0000313" key="7">
    <source>
        <dbReference type="EMBL" id="PLR33373.1"/>
    </source>
</evidence>
<evidence type="ECO:0000313" key="8">
    <source>
        <dbReference type="Proteomes" id="UP000234240"/>
    </source>
</evidence>
<sequence>MTAFLLLTTLAVIVINGWSLWDAWQHRLKEKEDDARNLSVSLARQAEDTFLQVDISLGEVVRHLRQNGLEYAATPAFTRQLQEQQAKLTQLHSLSVFDADGNRVATSGRYIPAKFSNADREYFIWHRTHTDANVHISHVIYSRSTADLFIPVTVRLDDSAGNFAGIVLAAVKVDYFKHFYSYYTLGERDELGLILTDTSILYMRPFPDTFIDRRLTASPLFKTPQKASNSGNDTWRSSLDGVNRIFGHARFGRYPLIVLVGYDRDRLRSEWLSANLTAVVLNLVLLAVIIGMGLIVLRQVRTSVRNQLELTQTKDELTTINRTLQSLALVDGLTGLANRRHFDALLDQGLERSRKSGEPISLIMMDIDFFKHYNDTYGHVAGDMCLKKVGGLLSNVTHRHTDLVARYGGEEFAIILPFTNAADAKKIADGAVRAIREAGMVHGATALPNKVVTISAGCCTIIADGHEGEATQFRERADAMLYEAKHRGRNRAMAAG</sequence>
<dbReference type="NCBIfam" id="TIGR00254">
    <property type="entry name" value="GGDEF"/>
    <property type="match status" value="1"/>
</dbReference>
<comment type="cofactor">
    <cofactor evidence="1">
        <name>Mg(2+)</name>
        <dbReference type="ChEBI" id="CHEBI:18420"/>
    </cofactor>
</comment>
<keyword evidence="8" id="KW-1185">Reference proteome</keyword>
<organism evidence="7 8">
    <name type="scientific">Chimaeribacter californicus</name>
    <dbReference type="NCBI Taxonomy" id="2060067"/>
    <lineage>
        <taxon>Bacteria</taxon>
        <taxon>Pseudomonadati</taxon>
        <taxon>Pseudomonadota</taxon>
        <taxon>Gammaproteobacteria</taxon>
        <taxon>Enterobacterales</taxon>
        <taxon>Yersiniaceae</taxon>
        <taxon>Chimaeribacter</taxon>
    </lineage>
</organism>
<reference evidence="7 8" key="1">
    <citation type="submission" date="2017-12" db="EMBL/GenBank/DDBJ databases">
        <title>Characterization of six clinical isolates of Enterochimera gen. nov., a novel genus of the Yersiniaciae family and the three species Enterochimera arupensis sp. nov., Enterochimera coloradensis sp. nov, and Enterochimera californica sp. nov.</title>
        <authorList>
            <person name="Rossi A."/>
            <person name="Fisher M."/>
        </authorList>
    </citation>
    <scope>NUCLEOTIDE SEQUENCE [LARGE SCALE GENOMIC DNA]</scope>
    <source>
        <strain evidence="8">2015-Iso6</strain>
    </source>
</reference>